<keyword evidence="8" id="KW-1185">Reference proteome</keyword>
<evidence type="ECO:0000313" key="7">
    <source>
        <dbReference type="EMBL" id="KIO18077.1"/>
    </source>
</evidence>
<dbReference type="GO" id="GO:0009378">
    <property type="term" value="F:four-way junction helicase activity"/>
    <property type="evidence" value="ECO:0007669"/>
    <property type="project" value="TreeGrafter"/>
</dbReference>
<dbReference type="GO" id="GO:0003677">
    <property type="term" value="F:DNA binding"/>
    <property type="evidence" value="ECO:0007669"/>
    <property type="project" value="UniProtKB-KW"/>
</dbReference>
<evidence type="ECO:0000256" key="5">
    <source>
        <dbReference type="ARBA" id="ARBA00034808"/>
    </source>
</evidence>
<dbReference type="PANTHER" id="PTHR13710">
    <property type="entry name" value="DNA HELICASE RECQ FAMILY MEMBER"/>
    <property type="match status" value="1"/>
</dbReference>
<evidence type="ECO:0000313" key="8">
    <source>
        <dbReference type="Proteomes" id="UP000054248"/>
    </source>
</evidence>
<dbReference type="InterPro" id="IPR027417">
    <property type="entry name" value="P-loop_NTPase"/>
</dbReference>
<feature type="domain" description="Helicase ATP-binding" evidence="6">
    <location>
        <begin position="26"/>
        <end position="117"/>
    </location>
</feature>
<dbReference type="InterPro" id="IPR014001">
    <property type="entry name" value="Helicase_ATP-bd"/>
</dbReference>
<sequence>MDEAKQLLVENFRLTSFRGHQEAVVRRLLVENENTLAVMPTGAGKSLCYQLPALCFPGLTLVISPLLALMKDQVDSLVRRGIPAGRVDSSQTKEEFRATQDELRSGRLKLLYVAPER</sequence>
<keyword evidence="2" id="KW-0238">DNA-binding</keyword>
<organism evidence="7 8">
    <name type="scientific">Tulasnella calospora MUT 4182</name>
    <dbReference type="NCBI Taxonomy" id="1051891"/>
    <lineage>
        <taxon>Eukaryota</taxon>
        <taxon>Fungi</taxon>
        <taxon>Dikarya</taxon>
        <taxon>Basidiomycota</taxon>
        <taxon>Agaricomycotina</taxon>
        <taxon>Agaricomycetes</taxon>
        <taxon>Cantharellales</taxon>
        <taxon>Tulasnellaceae</taxon>
        <taxon>Tulasnella</taxon>
    </lineage>
</organism>
<dbReference type="InterPro" id="IPR011545">
    <property type="entry name" value="DEAD/DEAH_box_helicase_dom"/>
</dbReference>
<dbReference type="STRING" id="1051891.A0A0C3L9A6"/>
<proteinExistence type="inferred from homology"/>
<dbReference type="Gene3D" id="3.40.50.300">
    <property type="entry name" value="P-loop containing nucleotide triphosphate hydrolases"/>
    <property type="match status" value="1"/>
</dbReference>
<dbReference type="GO" id="GO:0006310">
    <property type="term" value="P:DNA recombination"/>
    <property type="evidence" value="ECO:0007669"/>
    <property type="project" value="TreeGrafter"/>
</dbReference>
<dbReference type="Proteomes" id="UP000054248">
    <property type="component" value="Unassembled WGS sequence"/>
</dbReference>
<comment type="similarity">
    <text evidence="1">Belongs to the helicase family. RecQ subfamily.</text>
</comment>
<dbReference type="GO" id="GO:0005737">
    <property type="term" value="C:cytoplasm"/>
    <property type="evidence" value="ECO:0007669"/>
    <property type="project" value="TreeGrafter"/>
</dbReference>
<dbReference type="GO" id="GO:0043138">
    <property type="term" value="F:3'-5' DNA helicase activity"/>
    <property type="evidence" value="ECO:0007669"/>
    <property type="project" value="UniProtKB-EC"/>
</dbReference>
<evidence type="ECO:0000256" key="3">
    <source>
        <dbReference type="ARBA" id="ARBA00023235"/>
    </source>
</evidence>
<dbReference type="OrthoDB" id="10261556at2759"/>
<reference evidence="8" key="2">
    <citation type="submission" date="2015-01" db="EMBL/GenBank/DDBJ databases">
        <title>Evolutionary Origins and Diversification of the Mycorrhizal Mutualists.</title>
        <authorList>
            <consortium name="DOE Joint Genome Institute"/>
            <consortium name="Mycorrhizal Genomics Consortium"/>
            <person name="Kohler A."/>
            <person name="Kuo A."/>
            <person name="Nagy L.G."/>
            <person name="Floudas D."/>
            <person name="Copeland A."/>
            <person name="Barry K.W."/>
            <person name="Cichocki N."/>
            <person name="Veneault-Fourrey C."/>
            <person name="LaButti K."/>
            <person name="Lindquist E.A."/>
            <person name="Lipzen A."/>
            <person name="Lundell T."/>
            <person name="Morin E."/>
            <person name="Murat C."/>
            <person name="Riley R."/>
            <person name="Ohm R."/>
            <person name="Sun H."/>
            <person name="Tunlid A."/>
            <person name="Henrissat B."/>
            <person name="Grigoriev I.V."/>
            <person name="Hibbett D.S."/>
            <person name="Martin F."/>
        </authorList>
    </citation>
    <scope>NUCLEOTIDE SEQUENCE [LARGE SCALE GENOMIC DNA]</scope>
    <source>
        <strain evidence="8">MUT 4182</strain>
    </source>
</reference>
<dbReference type="PROSITE" id="PS51192">
    <property type="entry name" value="HELICASE_ATP_BIND_1"/>
    <property type="match status" value="1"/>
</dbReference>
<name>A0A0C3L9A6_9AGAM</name>
<evidence type="ECO:0000256" key="1">
    <source>
        <dbReference type="ARBA" id="ARBA00005446"/>
    </source>
</evidence>
<dbReference type="GO" id="GO:0030894">
    <property type="term" value="C:replisome"/>
    <property type="evidence" value="ECO:0007669"/>
    <property type="project" value="TreeGrafter"/>
</dbReference>
<dbReference type="GO" id="GO:0006281">
    <property type="term" value="P:DNA repair"/>
    <property type="evidence" value="ECO:0007669"/>
    <property type="project" value="TreeGrafter"/>
</dbReference>
<protein>
    <recommendedName>
        <fullName evidence="5">DNA 3'-5' helicase</fullName>
        <ecNumber evidence="5">5.6.2.4</ecNumber>
    </recommendedName>
</protein>
<keyword evidence="3" id="KW-0413">Isomerase</keyword>
<accession>A0A0C3L9A6</accession>
<evidence type="ECO:0000256" key="4">
    <source>
        <dbReference type="ARBA" id="ARBA00034617"/>
    </source>
</evidence>
<dbReference type="SUPFAM" id="SSF52540">
    <property type="entry name" value="P-loop containing nucleoside triphosphate hydrolases"/>
    <property type="match status" value="1"/>
</dbReference>
<dbReference type="EC" id="5.6.2.4" evidence="5"/>
<evidence type="ECO:0000256" key="2">
    <source>
        <dbReference type="ARBA" id="ARBA00023125"/>
    </source>
</evidence>
<reference evidence="7 8" key="1">
    <citation type="submission" date="2014-04" db="EMBL/GenBank/DDBJ databases">
        <authorList>
            <consortium name="DOE Joint Genome Institute"/>
            <person name="Kuo A."/>
            <person name="Girlanda M."/>
            <person name="Perotto S."/>
            <person name="Kohler A."/>
            <person name="Nagy L.G."/>
            <person name="Floudas D."/>
            <person name="Copeland A."/>
            <person name="Barry K.W."/>
            <person name="Cichocki N."/>
            <person name="Veneault-Fourrey C."/>
            <person name="LaButti K."/>
            <person name="Lindquist E.A."/>
            <person name="Lipzen A."/>
            <person name="Lundell T."/>
            <person name="Morin E."/>
            <person name="Murat C."/>
            <person name="Sun H."/>
            <person name="Tunlid A."/>
            <person name="Henrissat B."/>
            <person name="Grigoriev I.V."/>
            <person name="Hibbett D.S."/>
            <person name="Martin F."/>
            <person name="Nordberg H.P."/>
            <person name="Cantor M.N."/>
            <person name="Hua S.X."/>
        </authorList>
    </citation>
    <scope>NUCLEOTIDE SEQUENCE [LARGE SCALE GENOMIC DNA]</scope>
    <source>
        <strain evidence="7 8">MUT 4182</strain>
    </source>
</reference>
<gene>
    <name evidence="7" type="ORF">M407DRAFT_226470</name>
</gene>
<dbReference type="Pfam" id="PF00270">
    <property type="entry name" value="DEAD"/>
    <property type="match status" value="1"/>
</dbReference>
<dbReference type="EMBL" id="KN823315">
    <property type="protein sequence ID" value="KIO18077.1"/>
    <property type="molecule type" value="Genomic_DNA"/>
</dbReference>
<dbReference type="HOGENOM" id="CLU_001103_17_3_1"/>
<dbReference type="GO" id="GO:0005524">
    <property type="term" value="F:ATP binding"/>
    <property type="evidence" value="ECO:0007669"/>
    <property type="project" value="InterPro"/>
</dbReference>
<dbReference type="PANTHER" id="PTHR13710:SF105">
    <property type="entry name" value="ATP-DEPENDENT DNA HELICASE Q1"/>
    <property type="match status" value="1"/>
</dbReference>
<comment type="catalytic activity">
    <reaction evidence="4">
        <text>Couples ATP hydrolysis with the unwinding of duplex DNA by translocating in the 3'-5' direction.</text>
        <dbReference type="EC" id="5.6.2.4"/>
    </reaction>
</comment>
<evidence type="ECO:0000259" key="6">
    <source>
        <dbReference type="PROSITE" id="PS51192"/>
    </source>
</evidence>
<dbReference type="AlphaFoldDB" id="A0A0C3L9A6"/>